<evidence type="ECO:0000313" key="4">
    <source>
        <dbReference type="Proteomes" id="UP000198964"/>
    </source>
</evidence>
<evidence type="ECO:0000313" key="3">
    <source>
        <dbReference type="EMBL" id="SFF72598.1"/>
    </source>
</evidence>
<dbReference type="InterPro" id="IPR045743">
    <property type="entry name" value="DUF6089"/>
</dbReference>
<proteinExistence type="predicted"/>
<reference evidence="3 4" key="1">
    <citation type="submission" date="2016-10" db="EMBL/GenBank/DDBJ databases">
        <authorList>
            <person name="de Groot N.N."/>
        </authorList>
    </citation>
    <scope>NUCLEOTIDE SEQUENCE [LARGE SCALE GENOMIC DNA]</scope>
    <source>
        <strain evidence="3 4">CGMCC 1.9156</strain>
    </source>
</reference>
<dbReference type="EMBL" id="FONW01000014">
    <property type="protein sequence ID" value="SFF72598.1"/>
    <property type="molecule type" value="Genomic_DNA"/>
</dbReference>
<evidence type="ECO:0000259" key="2">
    <source>
        <dbReference type="Pfam" id="PF19573"/>
    </source>
</evidence>
<accession>A0A1I2L225</accession>
<dbReference type="AlphaFoldDB" id="A0A1I2L225"/>
<dbReference type="Pfam" id="PF19573">
    <property type="entry name" value="DUF6089"/>
    <property type="match status" value="1"/>
</dbReference>
<name>A0A1I2L225_9BACT</name>
<dbReference type="RefSeq" id="WP_093921386.1">
    <property type="nucleotide sequence ID" value="NZ_FONW01000014.1"/>
</dbReference>
<feature type="domain" description="DUF6089" evidence="2">
    <location>
        <begin position="2"/>
        <end position="256"/>
    </location>
</feature>
<gene>
    <name evidence="3" type="ORF">SAMN05216283_11438</name>
</gene>
<evidence type="ECO:0000256" key="1">
    <source>
        <dbReference type="SAM" id="SignalP"/>
    </source>
</evidence>
<dbReference type="Proteomes" id="UP000198964">
    <property type="component" value="Unassembled WGS sequence"/>
</dbReference>
<keyword evidence="4" id="KW-1185">Reference proteome</keyword>
<protein>
    <submittedName>
        <fullName evidence="3">Outer membrane protein beta-barrel domain-containing protein</fullName>
    </submittedName>
</protein>
<dbReference type="STRING" id="655355.SAMN05216283_11438"/>
<feature type="chain" id="PRO_5011583582" evidence="1">
    <location>
        <begin position="20"/>
        <end position="268"/>
    </location>
</feature>
<sequence>MKRFFVIIFSILIFSSVSAQRTADLGIWGGVGSYTGDMTDVDMASSLNPNVGLFLRYNFNSRVSLRTSAMLGTIGATGMYEENPWDFNKFMTDLSLMGEFNFFRYLIGSKRYGATTYLLGGIGTSLFTYTYDPARMRQSQMLFYLQDSELLKLPADVYGEVMTPADKSTVGLNVPIGFGFKFNVGSRLGIGVEAILRKYFNDKVDDLDDPRKYYVQGTTAADGTPTSGSWKTYNSFLHNNDFTLHVGVHLTYRFFNGNSECPVYENIN</sequence>
<organism evidence="3 4">
    <name type="scientific">Sunxiuqinia elliptica</name>
    <dbReference type="NCBI Taxonomy" id="655355"/>
    <lineage>
        <taxon>Bacteria</taxon>
        <taxon>Pseudomonadati</taxon>
        <taxon>Bacteroidota</taxon>
        <taxon>Bacteroidia</taxon>
        <taxon>Marinilabiliales</taxon>
        <taxon>Prolixibacteraceae</taxon>
        <taxon>Sunxiuqinia</taxon>
    </lineage>
</organism>
<keyword evidence="1" id="KW-0732">Signal</keyword>
<feature type="signal peptide" evidence="1">
    <location>
        <begin position="1"/>
        <end position="19"/>
    </location>
</feature>